<proteinExistence type="predicted"/>
<evidence type="ECO:0000313" key="2">
    <source>
        <dbReference type="Proteomes" id="UP000287651"/>
    </source>
</evidence>
<sequence>MNRRRPCLQAIFLPHKETEGLPARGERSRRHKLVEDKSSIICPPQKGVLQGLFFRAYLYAVVLLRVTGL</sequence>
<dbReference type="EMBL" id="AMZH03031402">
    <property type="protein sequence ID" value="RRT32579.1"/>
    <property type="molecule type" value="Genomic_DNA"/>
</dbReference>
<dbReference type="Proteomes" id="UP000287651">
    <property type="component" value="Unassembled WGS sequence"/>
</dbReference>
<organism evidence="1 2">
    <name type="scientific">Ensete ventricosum</name>
    <name type="common">Abyssinian banana</name>
    <name type="synonym">Musa ensete</name>
    <dbReference type="NCBI Taxonomy" id="4639"/>
    <lineage>
        <taxon>Eukaryota</taxon>
        <taxon>Viridiplantae</taxon>
        <taxon>Streptophyta</taxon>
        <taxon>Embryophyta</taxon>
        <taxon>Tracheophyta</taxon>
        <taxon>Spermatophyta</taxon>
        <taxon>Magnoliopsida</taxon>
        <taxon>Liliopsida</taxon>
        <taxon>Zingiberales</taxon>
        <taxon>Musaceae</taxon>
        <taxon>Ensete</taxon>
    </lineage>
</organism>
<name>A0A426WZC7_ENSVE</name>
<gene>
    <name evidence="1" type="ORF">B296_00044852</name>
</gene>
<comment type="caution">
    <text evidence="1">The sequence shown here is derived from an EMBL/GenBank/DDBJ whole genome shotgun (WGS) entry which is preliminary data.</text>
</comment>
<accession>A0A426WZC7</accession>
<evidence type="ECO:0000313" key="1">
    <source>
        <dbReference type="EMBL" id="RRT32579.1"/>
    </source>
</evidence>
<dbReference type="AlphaFoldDB" id="A0A426WZC7"/>
<protein>
    <submittedName>
        <fullName evidence="1">Uncharacterized protein</fullName>
    </submittedName>
</protein>
<reference evidence="1 2" key="1">
    <citation type="journal article" date="2014" name="Agronomy (Basel)">
        <title>A Draft Genome Sequence for Ensete ventricosum, the Drought-Tolerant Tree Against Hunger.</title>
        <authorList>
            <person name="Harrison J."/>
            <person name="Moore K.A."/>
            <person name="Paszkiewicz K."/>
            <person name="Jones T."/>
            <person name="Grant M."/>
            <person name="Ambacheew D."/>
            <person name="Muzemil S."/>
            <person name="Studholme D.J."/>
        </authorList>
    </citation>
    <scope>NUCLEOTIDE SEQUENCE [LARGE SCALE GENOMIC DNA]</scope>
</reference>